<accession>A0AAQ3MIB7</accession>
<protein>
    <submittedName>
        <fullName evidence="3">Uncharacterized protein</fullName>
    </submittedName>
</protein>
<gene>
    <name evidence="3" type="ORF">V8G54_037136</name>
</gene>
<sequence length="148" mass="16487">MNEMKTVGIMILLMIVLGDAEISAATLKASVQPQHHDDKNDAREEDGQAEQPKIFQNVWSSKNRTSEYKGINRQKEGEEHKRRVEMVVGVPVEDARFDVSRDLEGNRPVTLSTGNASDCRSRHDWQSGGPVGRSGECMSKREPVVVAI</sequence>
<organism evidence="3 4">
    <name type="scientific">Vigna mungo</name>
    <name type="common">Black gram</name>
    <name type="synonym">Phaseolus mungo</name>
    <dbReference type="NCBI Taxonomy" id="3915"/>
    <lineage>
        <taxon>Eukaryota</taxon>
        <taxon>Viridiplantae</taxon>
        <taxon>Streptophyta</taxon>
        <taxon>Embryophyta</taxon>
        <taxon>Tracheophyta</taxon>
        <taxon>Spermatophyta</taxon>
        <taxon>Magnoliopsida</taxon>
        <taxon>eudicotyledons</taxon>
        <taxon>Gunneridae</taxon>
        <taxon>Pentapetalae</taxon>
        <taxon>rosids</taxon>
        <taxon>fabids</taxon>
        <taxon>Fabales</taxon>
        <taxon>Fabaceae</taxon>
        <taxon>Papilionoideae</taxon>
        <taxon>50 kb inversion clade</taxon>
        <taxon>NPAAA clade</taxon>
        <taxon>indigoferoid/millettioid clade</taxon>
        <taxon>Phaseoleae</taxon>
        <taxon>Vigna</taxon>
    </lineage>
</organism>
<feature type="region of interest" description="Disordered" evidence="1">
    <location>
        <begin position="29"/>
        <end position="56"/>
    </location>
</feature>
<evidence type="ECO:0000256" key="2">
    <source>
        <dbReference type="SAM" id="SignalP"/>
    </source>
</evidence>
<name>A0AAQ3MIB7_VIGMU</name>
<feature type="signal peptide" evidence="2">
    <location>
        <begin position="1"/>
        <end position="20"/>
    </location>
</feature>
<feature type="compositionally biased region" description="Polar residues" evidence="1">
    <location>
        <begin position="109"/>
        <end position="118"/>
    </location>
</feature>
<evidence type="ECO:0000313" key="4">
    <source>
        <dbReference type="Proteomes" id="UP001374535"/>
    </source>
</evidence>
<keyword evidence="2" id="KW-0732">Signal</keyword>
<reference evidence="3 4" key="1">
    <citation type="journal article" date="2023" name="Life. Sci Alliance">
        <title>Evolutionary insights into 3D genome organization and epigenetic landscape of Vigna mungo.</title>
        <authorList>
            <person name="Junaid A."/>
            <person name="Singh B."/>
            <person name="Bhatia S."/>
        </authorList>
    </citation>
    <scope>NUCLEOTIDE SEQUENCE [LARGE SCALE GENOMIC DNA]</scope>
    <source>
        <strain evidence="3">Urdbean</strain>
    </source>
</reference>
<evidence type="ECO:0000313" key="3">
    <source>
        <dbReference type="EMBL" id="WVY91622.1"/>
    </source>
</evidence>
<keyword evidence="4" id="KW-1185">Reference proteome</keyword>
<feature type="compositionally biased region" description="Basic and acidic residues" evidence="1">
    <location>
        <begin position="34"/>
        <end position="46"/>
    </location>
</feature>
<dbReference type="AlphaFoldDB" id="A0AAQ3MIB7"/>
<dbReference type="EMBL" id="CP144690">
    <property type="protein sequence ID" value="WVY91622.1"/>
    <property type="molecule type" value="Genomic_DNA"/>
</dbReference>
<feature type="region of interest" description="Disordered" evidence="1">
    <location>
        <begin position="105"/>
        <end position="137"/>
    </location>
</feature>
<evidence type="ECO:0000256" key="1">
    <source>
        <dbReference type="SAM" id="MobiDB-lite"/>
    </source>
</evidence>
<proteinExistence type="predicted"/>
<feature type="chain" id="PRO_5042873102" evidence="2">
    <location>
        <begin position="21"/>
        <end position="148"/>
    </location>
</feature>
<dbReference type="Proteomes" id="UP001374535">
    <property type="component" value="Chromosome 11"/>
</dbReference>